<dbReference type="InterPro" id="IPR040085">
    <property type="entry name" value="MJ0674-like"/>
</dbReference>
<dbReference type="EMBL" id="JAINWA010000001">
    <property type="protein sequence ID" value="MCD1654194.1"/>
    <property type="molecule type" value="Genomic_DNA"/>
</dbReference>
<dbReference type="PROSITE" id="PS51918">
    <property type="entry name" value="RADICAL_SAM"/>
    <property type="match status" value="1"/>
</dbReference>
<dbReference type="GO" id="GO:0051536">
    <property type="term" value="F:iron-sulfur cluster binding"/>
    <property type="evidence" value="ECO:0007669"/>
    <property type="project" value="UniProtKB-KW"/>
</dbReference>
<dbReference type="Pfam" id="PF04055">
    <property type="entry name" value="Radical_SAM"/>
    <property type="match status" value="1"/>
</dbReference>
<sequence>MEKEYESCTLCPRNCGIDRNSGETGFCGETADIRVAWAGFHFGEEPPITGKNGSGTIFITGCNLRCAFCQNYQISQEGMGRVVTRDEFAELCLLLEREGAENINIVTGSHAIPGIATGLRLAKNKGLAVPVLWNTSAYETEEAIELLKGLVDGWMPDLKTLNPLLSESVFQAADYPSTAKKAIRKMVELSPLKKTAAGEGGYPQGKLLSGVIVRHLAIPGKLADTELVLKWFAEHLKGRAVLSLMTQYTPVKANPKNQTIDAFPNRLIQQNEYERLTEILSELDIEDGYMQELVEDTEWLPDFARPQPFSNELARPVWHWKSDR</sequence>
<dbReference type="CDD" id="cd01335">
    <property type="entry name" value="Radical_SAM"/>
    <property type="match status" value="1"/>
</dbReference>
<gene>
    <name evidence="7" type="ORF">K7J14_05700</name>
</gene>
<keyword evidence="3 5" id="KW-0408">Iron</keyword>
<feature type="binding site" evidence="5">
    <location>
        <position position="66"/>
    </location>
    <ligand>
        <name>[4Fe-4S] cluster</name>
        <dbReference type="ChEBI" id="CHEBI:49883"/>
        <note>4Fe-4S-S-AdoMet</note>
    </ligand>
</feature>
<dbReference type="GO" id="GO:0046872">
    <property type="term" value="F:metal ion binding"/>
    <property type="evidence" value="ECO:0007669"/>
    <property type="project" value="UniProtKB-KW"/>
</dbReference>
<keyword evidence="8" id="KW-1185">Reference proteome</keyword>
<comment type="caution">
    <text evidence="7">The sequence shown here is derived from an EMBL/GenBank/DDBJ whole genome shotgun (WGS) entry which is preliminary data.</text>
</comment>
<evidence type="ECO:0000256" key="1">
    <source>
        <dbReference type="ARBA" id="ARBA00022691"/>
    </source>
</evidence>
<dbReference type="PANTHER" id="PTHR43075:SF1">
    <property type="entry name" value="FORMATE LYASE ACTIVATING ENZYME, PUTATIVE (AFU_ORTHOLOGUE AFUA_2G15630)-RELATED"/>
    <property type="match status" value="1"/>
</dbReference>
<name>A0AAE3JKS3_9SPIR</name>
<evidence type="ECO:0000256" key="4">
    <source>
        <dbReference type="ARBA" id="ARBA00023014"/>
    </source>
</evidence>
<evidence type="ECO:0000256" key="3">
    <source>
        <dbReference type="ARBA" id="ARBA00023004"/>
    </source>
</evidence>
<proteinExistence type="predicted"/>
<dbReference type="SFLD" id="SFLDG01099">
    <property type="entry name" value="Uncharacterised_Radical_SAM_Su"/>
    <property type="match status" value="1"/>
</dbReference>
<dbReference type="SUPFAM" id="SSF102114">
    <property type="entry name" value="Radical SAM enzymes"/>
    <property type="match status" value="1"/>
</dbReference>
<dbReference type="AlphaFoldDB" id="A0AAE3JKS3"/>
<feature type="domain" description="Radical SAM core" evidence="6">
    <location>
        <begin position="48"/>
        <end position="286"/>
    </location>
</feature>
<evidence type="ECO:0000256" key="5">
    <source>
        <dbReference type="PIRSR" id="PIRSR004869-50"/>
    </source>
</evidence>
<dbReference type="SFLD" id="SFLDS00029">
    <property type="entry name" value="Radical_SAM"/>
    <property type="match status" value="1"/>
</dbReference>
<dbReference type="RefSeq" id="WP_230754185.1">
    <property type="nucleotide sequence ID" value="NZ_JAINWA010000001.1"/>
</dbReference>
<organism evidence="7 8">
    <name type="scientific">Teretinema zuelzerae</name>
    <dbReference type="NCBI Taxonomy" id="156"/>
    <lineage>
        <taxon>Bacteria</taxon>
        <taxon>Pseudomonadati</taxon>
        <taxon>Spirochaetota</taxon>
        <taxon>Spirochaetia</taxon>
        <taxon>Spirochaetales</taxon>
        <taxon>Treponemataceae</taxon>
        <taxon>Teretinema</taxon>
    </lineage>
</organism>
<evidence type="ECO:0000259" key="6">
    <source>
        <dbReference type="PROSITE" id="PS51918"/>
    </source>
</evidence>
<keyword evidence="2 5" id="KW-0479">Metal-binding</keyword>
<dbReference type="Proteomes" id="UP001198163">
    <property type="component" value="Unassembled WGS sequence"/>
</dbReference>
<dbReference type="InterPro" id="IPR007197">
    <property type="entry name" value="rSAM"/>
</dbReference>
<dbReference type="InterPro" id="IPR013785">
    <property type="entry name" value="Aldolase_TIM"/>
</dbReference>
<evidence type="ECO:0000313" key="7">
    <source>
        <dbReference type="EMBL" id="MCD1654194.1"/>
    </source>
</evidence>
<dbReference type="GO" id="GO:0003824">
    <property type="term" value="F:catalytic activity"/>
    <property type="evidence" value="ECO:0007669"/>
    <property type="project" value="InterPro"/>
</dbReference>
<protein>
    <submittedName>
        <fullName evidence="7">Radical SAM protein</fullName>
    </submittedName>
</protein>
<dbReference type="PANTHER" id="PTHR43075">
    <property type="entry name" value="FORMATE LYASE ACTIVATING ENZYME, PUTATIVE (AFU_ORTHOLOGUE AFUA_2G15630)-RELATED"/>
    <property type="match status" value="1"/>
</dbReference>
<feature type="binding site" evidence="5">
    <location>
        <position position="69"/>
    </location>
    <ligand>
        <name>[4Fe-4S] cluster</name>
        <dbReference type="ChEBI" id="CHEBI:49883"/>
        <note>4Fe-4S-S-AdoMet</note>
    </ligand>
</feature>
<reference evidence="7" key="1">
    <citation type="submission" date="2021-08" db="EMBL/GenBank/DDBJ databases">
        <title>Comparative analyses of Brucepasteria parasyntrophica and Teretinema zuelzerae.</title>
        <authorList>
            <person name="Song Y."/>
            <person name="Brune A."/>
        </authorList>
    </citation>
    <scope>NUCLEOTIDE SEQUENCE</scope>
    <source>
        <strain evidence="7">DSM 1903</strain>
    </source>
</reference>
<comment type="cofactor">
    <cofactor evidence="5">
        <name>[4Fe-4S] cluster</name>
        <dbReference type="ChEBI" id="CHEBI:49883"/>
    </cofactor>
    <text evidence="5">Binds 1 [4Fe-4S] cluster. The cluster is coordinated with 3 cysteines and an exchangeable S-adenosyl-L-methionine.</text>
</comment>
<evidence type="ECO:0000313" key="8">
    <source>
        <dbReference type="Proteomes" id="UP001198163"/>
    </source>
</evidence>
<accession>A0AAE3JKS3</accession>
<keyword evidence="1 5" id="KW-0949">S-adenosyl-L-methionine</keyword>
<feature type="binding site" evidence="5">
    <location>
        <position position="62"/>
    </location>
    <ligand>
        <name>[4Fe-4S] cluster</name>
        <dbReference type="ChEBI" id="CHEBI:49883"/>
        <note>4Fe-4S-S-AdoMet</note>
    </ligand>
</feature>
<dbReference type="InterPro" id="IPR016431">
    <property type="entry name" value="Pyrv-formate_lyase-activ_prd"/>
</dbReference>
<keyword evidence="4 5" id="KW-0411">Iron-sulfur</keyword>
<evidence type="ECO:0000256" key="2">
    <source>
        <dbReference type="ARBA" id="ARBA00022723"/>
    </source>
</evidence>
<dbReference type="InterPro" id="IPR058240">
    <property type="entry name" value="rSAM_sf"/>
</dbReference>
<dbReference type="PIRSF" id="PIRSF004869">
    <property type="entry name" value="PflX_prd"/>
    <property type="match status" value="1"/>
</dbReference>
<dbReference type="Gene3D" id="3.20.20.70">
    <property type="entry name" value="Aldolase class I"/>
    <property type="match status" value="1"/>
</dbReference>